<dbReference type="KEGG" id="scf:Spaf_0492"/>
<protein>
    <submittedName>
        <fullName evidence="1">Uncharacterized protein</fullName>
    </submittedName>
</protein>
<sequence>MKNKGIVMELIYRTKIHRPNKYERFHNEYYQKGDIIEKYTISSTRVPGRLEKDETRRNDCKYLSASWHIQDPNMPQWLKQYIVNTSETHIEDLINELQKNGYRVHTCDDKPLLIFKDKIVKVFIDQVWIDIIPLIKLYYNRKKVSDKLLEQFEKDWLDLNVSYQQLLDKQEEVNLLKKNEEFDKFYQKFYESYNSENAAGELNRFLLDLISTTKGTEKEYFVQLLEKVQNQDFTPELYANTLATIFTRERPKIH</sequence>
<dbReference type="PaxDb" id="1114965-Spaf_0492"/>
<dbReference type="EMBL" id="CP003122">
    <property type="protein sequence ID" value="AFJ25503.1"/>
    <property type="molecule type" value="Genomic_DNA"/>
</dbReference>
<dbReference type="PATRIC" id="fig|1114965.3.peg.476"/>
<evidence type="ECO:0000313" key="1">
    <source>
        <dbReference type="EMBL" id="AFJ25503.1"/>
    </source>
</evidence>
<name>I1ZKC9_STRPA</name>
<evidence type="ECO:0000313" key="2">
    <source>
        <dbReference type="Proteomes" id="UP000002865"/>
    </source>
</evidence>
<gene>
    <name evidence="1" type="ORF">Spaf_0492</name>
</gene>
<dbReference type="Proteomes" id="UP000002865">
    <property type="component" value="Chromosome"/>
</dbReference>
<dbReference type="HOGENOM" id="CLU_1124036_0_0_9"/>
<accession>I1ZKC9</accession>
<reference evidence="1 2" key="1">
    <citation type="journal article" date="2012" name="PLoS ONE">
        <title>Complete Genome and Transcriptomes of Streptococcus parasanguinis FW213: Phylogenic Relations and Potential Virulence Mechanisms.</title>
        <authorList>
            <person name="Geng J."/>
            <person name="Chiu C.H."/>
            <person name="Tang P."/>
            <person name="Chen Y."/>
            <person name="Shieh H.R."/>
            <person name="Hu S."/>
            <person name="Chen Y.Y."/>
        </authorList>
    </citation>
    <scope>NUCLEOTIDE SEQUENCE [LARGE SCALE GENOMIC DNA]</scope>
    <source>
        <strain evidence="1 2">FW213</strain>
    </source>
</reference>
<organism evidence="1 2">
    <name type="scientific">Streptococcus parasanguinis FW213</name>
    <dbReference type="NCBI Taxonomy" id="1114965"/>
    <lineage>
        <taxon>Bacteria</taxon>
        <taxon>Bacillati</taxon>
        <taxon>Bacillota</taxon>
        <taxon>Bacilli</taxon>
        <taxon>Lactobacillales</taxon>
        <taxon>Streptococcaceae</taxon>
        <taxon>Streptococcus</taxon>
    </lineage>
</organism>
<proteinExistence type="predicted"/>
<dbReference type="AlphaFoldDB" id="I1ZKC9"/>